<feature type="domain" description="Histidine kinase" evidence="8">
    <location>
        <begin position="513"/>
        <end position="728"/>
    </location>
</feature>
<dbReference type="CDD" id="cd00130">
    <property type="entry name" value="PAS"/>
    <property type="match status" value="1"/>
</dbReference>
<dbReference type="eggNOG" id="COG4251">
    <property type="taxonomic scope" value="Bacteria"/>
</dbReference>
<feature type="region of interest" description="Disordered" evidence="7">
    <location>
        <begin position="1"/>
        <end position="30"/>
    </location>
</feature>
<dbReference type="GO" id="GO:0000156">
    <property type="term" value="F:phosphorelay response regulator activity"/>
    <property type="evidence" value="ECO:0007669"/>
    <property type="project" value="TreeGrafter"/>
</dbReference>
<dbReference type="GO" id="GO:0007234">
    <property type="term" value="P:osmosensory signaling via phosphorelay pathway"/>
    <property type="evidence" value="ECO:0007669"/>
    <property type="project" value="TreeGrafter"/>
</dbReference>
<dbReference type="Proteomes" id="UP000033220">
    <property type="component" value="Chromosome DSM 122"/>
</dbReference>
<proteinExistence type="predicted"/>
<dbReference type="Gene3D" id="3.30.565.10">
    <property type="entry name" value="Histidine kinase-like ATPase, C-terminal domain"/>
    <property type="match status" value="1"/>
</dbReference>
<dbReference type="PANTHER" id="PTHR42878">
    <property type="entry name" value="TWO-COMPONENT HISTIDINE KINASE"/>
    <property type="match status" value="1"/>
</dbReference>
<dbReference type="GO" id="GO:0000155">
    <property type="term" value="F:phosphorelay sensor kinase activity"/>
    <property type="evidence" value="ECO:0007669"/>
    <property type="project" value="InterPro"/>
</dbReference>
<evidence type="ECO:0000256" key="2">
    <source>
        <dbReference type="ARBA" id="ARBA00012438"/>
    </source>
</evidence>
<dbReference type="SMART" id="SM00387">
    <property type="entry name" value="HATPase_c"/>
    <property type="match status" value="1"/>
</dbReference>
<dbReference type="EMBL" id="HE663493">
    <property type="protein sequence ID" value="CCG07476.1"/>
    <property type="molecule type" value="Genomic_DNA"/>
</dbReference>
<dbReference type="PATRIC" id="fig|1150469.3.peg.978"/>
<dbReference type="CDD" id="cd00082">
    <property type="entry name" value="HisKA"/>
    <property type="match status" value="1"/>
</dbReference>
<keyword evidence="3" id="KW-0597">Phosphoprotein</keyword>
<evidence type="ECO:0000256" key="4">
    <source>
        <dbReference type="ARBA" id="ARBA00022679"/>
    </source>
</evidence>
<dbReference type="GO" id="GO:0016020">
    <property type="term" value="C:membrane"/>
    <property type="evidence" value="ECO:0007669"/>
    <property type="project" value="UniProtKB-SubCell"/>
</dbReference>
<dbReference type="PROSITE" id="PS50109">
    <property type="entry name" value="HIS_KIN"/>
    <property type="match status" value="1"/>
</dbReference>
<dbReference type="SUPFAM" id="SSF55874">
    <property type="entry name" value="ATPase domain of HSP90 chaperone/DNA topoisomerase II/histidine kinase"/>
    <property type="match status" value="1"/>
</dbReference>
<dbReference type="InterPro" id="IPR036097">
    <property type="entry name" value="HisK_dim/P_sf"/>
</dbReference>
<dbReference type="SMART" id="SM00091">
    <property type="entry name" value="PAS"/>
    <property type="match status" value="1"/>
</dbReference>
<dbReference type="InterPro" id="IPR035965">
    <property type="entry name" value="PAS-like_dom_sf"/>
</dbReference>
<dbReference type="Pfam" id="PF13188">
    <property type="entry name" value="PAS_8"/>
    <property type="match status" value="1"/>
</dbReference>
<dbReference type="AlphaFoldDB" id="H6SRE7"/>
<dbReference type="EC" id="2.7.13.3" evidence="2"/>
<dbReference type="InterPro" id="IPR003661">
    <property type="entry name" value="HisK_dim/P_dom"/>
</dbReference>
<dbReference type="PANTHER" id="PTHR42878:SF15">
    <property type="entry name" value="BACTERIOPHYTOCHROME"/>
    <property type="match status" value="1"/>
</dbReference>
<dbReference type="InterPro" id="IPR004358">
    <property type="entry name" value="Sig_transdc_His_kin-like_C"/>
</dbReference>
<dbReference type="PRINTS" id="PR00344">
    <property type="entry name" value="BCTRLSENSOR"/>
</dbReference>
<dbReference type="eggNOG" id="COG3221">
    <property type="taxonomic scope" value="Bacteria"/>
</dbReference>
<dbReference type="OrthoDB" id="226486at2"/>
<evidence type="ECO:0000256" key="3">
    <source>
        <dbReference type="ARBA" id="ARBA00022553"/>
    </source>
</evidence>
<accession>H6SRE7</accession>
<evidence type="ECO:0000259" key="8">
    <source>
        <dbReference type="PROSITE" id="PS50109"/>
    </source>
</evidence>
<dbReference type="NCBIfam" id="TIGR00229">
    <property type="entry name" value="sensory_box"/>
    <property type="match status" value="1"/>
</dbReference>
<dbReference type="InterPro" id="IPR000014">
    <property type="entry name" value="PAS"/>
</dbReference>
<reference evidence="9 10" key="1">
    <citation type="submission" date="2012-02" db="EMBL/GenBank/DDBJ databases">
        <title>Shotgun genome sequence of Phaeospirillum photometricum DSM 122.</title>
        <authorList>
            <person name="Duquesne K."/>
            <person name="Sturgis J."/>
        </authorList>
    </citation>
    <scope>NUCLEOTIDE SEQUENCE [LARGE SCALE GENOMIC DNA]</scope>
    <source>
        <strain evidence="10">DSM122</strain>
    </source>
</reference>
<name>H6SRE7_PARPM</name>
<keyword evidence="5" id="KW-0418">Kinase</keyword>
<keyword evidence="4 9" id="KW-0808">Transferase</keyword>
<dbReference type="Pfam" id="PF02518">
    <property type="entry name" value="HATPase_c"/>
    <property type="match status" value="1"/>
</dbReference>
<dbReference type="InterPro" id="IPR036890">
    <property type="entry name" value="HATPase_C_sf"/>
</dbReference>
<dbReference type="HOGENOM" id="CLU_011260_1_0_5"/>
<dbReference type="InterPro" id="IPR003594">
    <property type="entry name" value="HATPase_dom"/>
</dbReference>
<dbReference type="Gene3D" id="1.10.287.130">
    <property type="match status" value="1"/>
</dbReference>
<evidence type="ECO:0000313" key="10">
    <source>
        <dbReference type="Proteomes" id="UP000033220"/>
    </source>
</evidence>
<dbReference type="Gene3D" id="3.30.450.20">
    <property type="entry name" value="PAS domain"/>
    <property type="match status" value="1"/>
</dbReference>
<dbReference type="InterPro" id="IPR050351">
    <property type="entry name" value="BphY/WalK/GraS-like"/>
</dbReference>
<sequence>MARSLPRPGVPGGTGEGGRNRTPGPQALDGDRSDAVNKILVVLFVFLTGLGAVQADEPLRVGLLACRDVARTRAQWQPLAQYLQEALGGSVVVEAYGTPEMNAAVSAVALDVVITNPSHYSVLKARSAVSAPVATKVVREGEKALSSFGGVILGRADDPQITTLSDLVGKRVATPSVESLGSFQVQAFELLAAGVPIPQGEQILVTGMPHDRAVEALLEGRVDVAFVHTSEMEAMVAKGTLDPASVRVLHRQEEPFFPHATSTRLYPEWPVAVRPGLEADRARRLTVALLTLGEHTELAHALGIEGFTIPADYGPVEEVLHRMRAPPFDAPPFFSLADLWGRYRSAVVAVLVFCLLLGAAVGILEWQNKRVRQGRLRFSKLFEASPQPMLILVEDRFTECNAAALHVLGCRSKSEIVGRGPLDISPEIQPDGRPSRQIHEEIRQAALGGQSPCFEWVHARADGSPMITYVCINRIDLDLRPALVCVWHDITRSKALEAELQRSNTELEHFAHVASHDLRQPLRMVSSYLDLINRRLGPDATGEMRDFIDFALGGARRMDQLIVALLDYSRVGSLTTPRESIDLATVVREALENLRVATRESEARIDLGTPLPTVLGNRIDLVRLFQNLIGNAITYRQKTLSPVISVSGWNSGKEVVIEVTDNGIGIASEDQDRVFALFQRARTDEPREGTGLGLAVCKKIMTRHGGRITVRSQPGRGSTFVLSFPKGAGG</sequence>
<protein>
    <recommendedName>
        <fullName evidence="2">histidine kinase</fullName>
        <ecNumber evidence="2">2.7.13.3</ecNumber>
    </recommendedName>
</protein>
<evidence type="ECO:0000256" key="6">
    <source>
        <dbReference type="ARBA" id="ARBA00023136"/>
    </source>
</evidence>
<dbReference type="FunFam" id="3.30.565.10:FF:000006">
    <property type="entry name" value="Sensor histidine kinase WalK"/>
    <property type="match status" value="1"/>
</dbReference>
<dbReference type="STRING" id="1150469.RSPPHO_00850"/>
<dbReference type="KEGG" id="rpm:RSPPHO_00850"/>
<dbReference type="Pfam" id="PF00512">
    <property type="entry name" value="HisKA"/>
    <property type="match status" value="1"/>
</dbReference>
<dbReference type="SUPFAM" id="SSF53850">
    <property type="entry name" value="Periplasmic binding protein-like II"/>
    <property type="match status" value="1"/>
</dbReference>
<evidence type="ECO:0000313" key="9">
    <source>
        <dbReference type="EMBL" id="CCG07476.1"/>
    </source>
</evidence>
<dbReference type="SMART" id="SM00388">
    <property type="entry name" value="HisKA"/>
    <property type="match status" value="1"/>
</dbReference>
<dbReference type="SUPFAM" id="SSF55785">
    <property type="entry name" value="PYP-like sensor domain (PAS domain)"/>
    <property type="match status" value="1"/>
</dbReference>
<keyword evidence="10" id="KW-1185">Reference proteome</keyword>
<evidence type="ECO:0000256" key="5">
    <source>
        <dbReference type="ARBA" id="ARBA00022777"/>
    </source>
</evidence>
<comment type="catalytic activity">
    <reaction evidence="1">
        <text>ATP + protein L-histidine = ADP + protein N-phospho-L-histidine.</text>
        <dbReference type="EC" id="2.7.13.3"/>
    </reaction>
</comment>
<dbReference type="Pfam" id="PF12974">
    <property type="entry name" value="Phosphonate-bd"/>
    <property type="match status" value="1"/>
</dbReference>
<dbReference type="InterPro" id="IPR005467">
    <property type="entry name" value="His_kinase_dom"/>
</dbReference>
<gene>
    <name evidence="9" type="ORF">RSPPHO_00850</name>
</gene>
<dbReference type="GO" id="GO:0030295">
    <property type="term" value="F:protein kinase activator activity"/>
    <property type="evidence" value="ECO:0007669"/>
    <property type="project" value="TreeGrafter"/>
</dbReference>
<organism evidence="9 10">
    <name type="scientific">Pararhodospirillum photometricum DSM 122</name>
    <dbReference type="NCBI Taxonomy" id="1150469"/>
    <lineage>
        <taxon>Bacteria</taxon>
        <taxon>Pseudomonadati</taxon>
        <taxon>Pseudomonadota</taxon>
        <taxon>Alphaproteobacteria</taxon>
        <taxon>Rhodospirillales</taxon>
        <taxon>Rhodospirillaceae</taxon>
        <taxon>Pararhodospirillum</taxon>
    </lineage>
</organism>
<evidence type="ECO:0000256" key="7">
    <source>
        <dbReference type="SAM" id="MobiDB-lite"/>
    </source>
</evidence>
<keyword evidence="6" id="KW-0472">Membrane</keyword>
<evidence type="ECO:0000256" key="1">
    <source>
        <dbReference type="ARBA" id="ARBA00000085"/>
    </source>
</evidence>
<dbReference type="SUPFAM" id="SSF47384">
    <property type="entry name" value="Homodimeric domain of signal transducing histidine kinase"/>
    <property type="match status" value="1"/>
</dbReference>
<dbReference type="Gene3D" id="3.40.190.10">
    <property type="entry name" value="Periplasmic binding protein-like II"/>
    <property type="match status" value="2"/>
</dbReference>